<keyword evidence="1" id="KW-0812">Transmembrane</keyword>
<dbReference type="EMBL" id="UOFZ01000035">
    <property type="protein sequence ID" value="VAX12389.1"/>
    <property type="molecule type" value="Genomic_DNA"/>
</dbReference>
<proteinExistence type="predicted"/>
<reference evidence="2" key="1">
    <citation type="submission" date="2018-06" db="EMBL/GenBank/DDBJ databases">
        <authorList>
            <person name="Zhirakovskaya E."/>
        </authorList>
    </citation>
    <scope>NUCLEOTIDE SEQUENCE</scope>
</reference>
<keyword evidence="1" id="KW-1133">Transmembrane helix</keyword>
<accession>A0A3B1B213</accession>
<dbReference type="Gene3D" id="1.20.1740.10">
    <property type="entry name" value="Amino acid/polyamine transporter I"/>
    <property type="match status" value="1"/>
</dbReference>
<protein>
    <submittedName>
        <fullName evidence="2">Uncharacterized protein</fullName>
    </submittedName>
</protein>
<gene>
    <name evidence="2" type="ORF">MNBD_GAMMA24-1183</name>
</gene>
<dbReference type="AlphaFoldDB" id="A0A3B1B213"/>
<sequence>MDCVISMLSSRLKTALPGGTPTLPECLFFVQPETRAMLRCLSTTSLICTNQQTMKNKHLAPNNEKLTLMEVIAMGIVGMVGGGIFSVLGLAIAQAGHAAPFAFALGGAGSLSLVNQSSRPVLDWSYLFNRYHSRTGLQQARPVSKTSLKIYHLSV</sequence>
<evidence type="ECO:0000256" key="1">
    <source>
        <dbReference type="SAM" id="Phobius"/>
    </source>
</evidence>
<name>A0A3B1B213_9ZZZZ</name>
<organism evidence="2">
    <name type="scientific">hydrothermal vent metagenome</name>
    <dbReference type="NCBI Taxonomy" id="652676"/>
    <lineage>
        <taxon>unclassified sequences</taxon>
        <taxon>metagenomes</taxon>
        <taxon>ecological metagenomes</taxon>
    </lineage>
</organism>
<feature type="transmembrane region" description="Helical" evidence="1">
    <location>
        <begin position="71"/>
        <end position="92"/>
    </location>
</feature>
<keyword evidence="1" id="KW-0472">Membrane</keyword>
<evidence type="ECO:0000313" key="2">
    <source>
        <dbReference type="EMBL" id="VAX12389.1"/>
    </source>
</evidence>